<dbReference type="Proteomes" id="UP000502756">
    <property type="component" value="Chromosome"/>
</dbReference>
<accession>A0A6M5YD87</accession>
<sequence length="164" mass="18385">METTKKNRFDRAISALVKGYLNGTLAKGHCAACAVGSLVAEGVGGKVFRKKRLLLGQTYDCSVPNSDWQDVFVTYLNRPQIQRPYRYTGAAKIQIDSTGYTWQELALVEEAFEMNTKLHFKTYPICTPEEIDTDQYNGLKAVFEVLCEIEGITDATPFVAMLEK</sequence>
<dbReference type="EMBL" id="CP053435">
    <property type="protein sequence ID" value="QJW91564.1"/>
    <property type="molecule type" value="Genomic_DNA"/>
</dbReference>
<dbReference type="RefSeq" id="WP_171741413.1">
    <property type="nucleotide sequence ID" value="NZ_CP053435.1"/>
</dbReference>
<reference evidence="1 2" key="1">
    <citation type="submission" date="2020-05" db="EMBL/GenBank/DDBJ databases">
        <title>Genome sequencing of Spirosoma sp. TS118.</title>
        <authorList>
            <person name="Lee J.-H."/>
            <person name="Jeong S."/>
            <person name="Zhao L."/>
            <person name="Jung J.-H."/>
            <person name="Kim M.-K."/>
            <person name="Lim S."/>
        </authorList>
    </citation>
    <scope>NUCLEOTIDE SEQUENCE [LARGE SCALE GENOMIC DNA]</scope>
    <source>
        <strain evidence="1 2">TS118</strain>
    </source>
</reference>
<name>A0A6M5YD87_9BACT</name>
<protein>
    <submittedName>
        <fullName evidence="1">Uncharacterized protein</fullName>
    </submittedName>
</protein>
<dbReference type="KEGG" id="stae:HNV11_20365"/>
<proteinExistence type="predicted"/>
<evidence type="ECO:0000313" key="1">
    <source>
        <dbReference type="EMBL" id="QJW91564.1"/>
    </source>
</evidence>
<keyword evidence="2" id="KW-1185">Reference proteome</keyword>
<dbReference type="AlphaFoldDB" id="A0A6M5YD87"/>
<evidence type="ECO:0000313" key="2">
    <source>
        <dbReference type="Proteomes" id="UP000502756"/>
    </source>
</evidence>
<gene>
    <name evidence="1" type="ORF">HNV11_20365</name>
</gene>
<organism evidence="1 2">
    <name type="scientific">Spirosoma taeanense</name>
    <dbReference type="NCBI Taxonomy" id="2735870"/>
    <lineage>
        <taxon>Bacteria</taxon>
        <taxon>Pseudomonadati</taxon>
        <taxon>Bacteroidota</taxon>
        <taxon>Cytophagia</taxon>
        <taxon>Cytophagales</taxon>
        <taxon>Cytophagaceae</taxon>
        <taxon>Spirosoma</taxon>
    </lineage>
</organism>